<evidence type="ECO:0000313" key="2">
    <source>
        <dbReference type="EMBL" id="VCX38886.1"/>
    </source>
</evidence>
<feature type="non-terminal residue" evidence="2">
    <location>
        <position position="138"/>
    </location>
</feature>
<protein>
    <submittedName>
        <fullName evidence="2">Uncharacterized protein</fullName>
    </submittedName>
</protein>
<feature type="compositionally biased region" description="Basic and acidic residues" evidence="1">
    <location>
        <begin position="32"/>
        <end position="49"/>
    </location>
</feature>
<organism evidence="2 3">
    <name type="scientific">Gulo gulo</name>
    <name type="common">Wolverine</name>
    <name type="synonym">Gluton</name>
    <dbReference type="NCBI Taxonomy" id="48420"/>
    <lineage>
        <taxon>Eukaryota</taxon>
        <taxon>Metazoa</taxon>
        <taxon>Chordata</taxon>
        <taxon>Craniata</taxon>
        <taxon>Vertebrata</taxon>
        <taxon>Euteleostomi</taxon>
        <taxon>Mammalia</taxon>
        <taxon>Eutheria</taxon>
        <taxon>Laurasiatheria</taxon>
        <taxon>Carnivora</taxon>
        <taxon>Caniformia</taxon>
        <taxon>Musteloidea</taxon>
        <taxon>Mustelidae</taxon>
        <taxon>Guloninae</taxon>
        <taxon>Gulo</taxon>
    </lineage>
</organism>
<dbReference type="AlphaFoldDB" id="A0A9X9M7U2"/>
<gene>
    <name evidence="2" type="ORF">BN2614_LOCUS5</name>
</gene>
<reference evidence="2 3" key="1">
    <citation type="submission" date="2018-10" db="EMBL/GenBank/DDBJ databases">
        <authorList>
            <person name="Ekblom R."/>
            <person name="Jareborg N."/>
        </authorList>
    </citation>
    <scope>NUCLEOTIDE SEQUENCE [LARGE SCALE GENOMIC DNA]</scope>
    <source>
        <tissue evidence="2">Muscle</tissue>
    </source>
</reference>
<feature type="compositionally biased region" description="Polar residues" evidence="1">
    <location>
        <begin position="89"/>
        <end position="104"/>
    </location>
</feature>
<proteinExistence type="predicted"/>
<comment type="caution">
    <text evidence="2">The sequence shown here is derived from an EMBL/GenBank/DDBJ whole genome shotgun (WGS) entry which is preliminary data.</text>
</comment>
<dbReference type="EMBL" id="CYRY02044097">
    <property type="protein sequence ID" value="VCX38886.1"/>
    <property type="molecule type" value="Genomic_DNA"/>
</dbReference>
<keyword evidence="3" id="KW-1185">Reference proteome</keyword>
<accession>A0A9X9M7U2</accession>
<name>A0A9X9M7U2_GULGU</name>
<evidence type="ECO:0000256" key="1">
    <source>
        <dbReference type="SAM" id="MobiDB-lite"/>
    </source>
</evidence>
<dbReference type="Proteomes" id="UP000269945">
    <property type="component" value="Unassembled WGS sequence"/>
</dbReference>
<evidence type="ECO:0000313" key="3">
    <source>
        <dbReference type="Proteomes" id="UP000269945"/>
    </source>
</evidence>
<sequence>IAKIPSGSPRIPPTRQKARRTTSKAQQLRGGRVLEKEQEEAGRGPHGKEMSPPWQGTGLTLPEENGSTRAVHRGPSPPGALRLLRAATPPTSRATCTPRGSQAARSGMAGREKSRPRPASSCERRRRGTWLWAWRLGG</sequence>
<feature type="region of interest" description="Disordered" evidence="1">
    <location>
        <begin position="1"/>
        <end position="126"/>
    </location>
</feature>